<dbReference type="GO" id="GO:0043024">
    <property type="term" value="F:ribosomal small subunit binding"/>
    <property type="evidence" value="ECO:0007669"/>
    <property type="project" value="TreeGrafter"/>
</dbReference>
<evidence type="ECO:0000256" key="1">
    <source>
        <dbReference type="ARBA" id="ARBA00022517"/>
    </source>
</evidence>
<dbReference type="Pfam" id="PF02033">
    <property type="entry name" value="RBFA"/>
    <property type="match status" value="1"/>
</dbReference>
<dbReference type="SUPFAM" id="SSF89919">
    <property type="entry name" value="Ribosome-binding factor A, RbfA"/>
    <property type="match status" value="1"/>
</dbReference>
<reference evidence="3 4" key="1">
    <citation type="submission" date="2019-08" db="EMBL/GenBank/DDBJ databases">
        <title>Luteimonas viscosus sp. nov., isolated from soil of a sunflower field.</title>
        <authorList>
            <person name="Jianli Z."/>
            <person name="Ying Z."/>
        </authorList>
    </citation>
    <scope>NUCLEOTIDE SEQUENCE [LARGE SCALE GENOMIC DNA]</scope>
    <source>
        <strain evidence="3 4">XBU10</strain>
    </source>
</reference>
<sequence>MLRTYRGAADAVSVRGIGNSGLDIRKSVSGPVPHPFCESPVPNPESRIPNPVSTKSFHRTDRVAAQLRRELGTLVRAAVAEHGLPSVSVSDVEVTRDMAHAKVFVTALQAERADEAMKGLRAAAPEIRYRLARAVKLRHVPELHFHYDDSVDRGERIDNLLRDLPDVGEGEPSP</sequence>
<dbReference type="GO" id="GO:0005829">
    <property type="term" value="C:cytosol"/>
    <property type="evidence" value="ECO:0007669"/>
    <property type="project" value="TreeGrafter"/>
</dbReference>
<dbReference type="PANTHER" id="PTHR33515">
    <property type="entry name" value="RIBOSOME-BINDING FACTOR A, CHLOROPLASTIC-RELATED"/>
    <property type="match status" value="1"/>
</dbReference>
<dbReference type="InterPro" id="IPR023799">
    <property type="entry name" value="RbfA_dom_sf"/>
</dbReference>
<dbReference type="EMBL" id="VTFT01000001">
    <property type="protein sequence ID" value="TYT25106.1"/>
    <property type="molecule type" value="Genomic_DNA"/>
</dbReference>
<evidence type="ECO:0000256" key="2">
    <source>
        <dbReference type="HAMAP-Rule" id="MF_00003"/>
    </source>
</evidence>
<dbReference type="NCBIfam" id="TIGR00082">
    <property type="entry name" value="rbfA"/>
    <property type="match status" value="1"/>
</dbReference>
<dbReference type="OrthoDB" id="307788at2"/>
<comment type="caution">
    <text evidence="3">The sequence shown here is derived from an EMBL/GenBank/DDBJ whole genome shotgun (WGS) entry which is preliminary data.</text>
</comment>
<dbReference type="InterPro" id="IPR000238">
    <property type="entry name" value="RbfA"/>
</dbReference>
<dbReference type="PANTHER" id="PTHR33515:SF1">
    <property type="entry name" value="RIBOSOME-BINDING FACTOR A, CHLOROPLASTIC-RELATED"/>
    <property type="match status" value="1"/>
</dbReference>
<keyword evidence="2" id="KW-0963">Cytoplasm</keyword>
<comment type="similarity">
    <text evidence="2">Belongs to the RbfA family.</text>
</comment>
<dbReference type="InterPro" id="IPR020053">
    <property type="entry name" value="Ribosome-bd_factorA_CS"/>
</dbReference>
<dbReference type="Proteomes" id="UP000324973">
    <property type="component" value="Unassembled WGS sequence"/>
</dbReference>
<comment type="subcellular location">
    <subcellularLocation>
        <location evidence="2">Cytoplasm</location>
    </subcellularLocation>
</comment>
<evidence type="ECO:0000313" key="3">
    <source>
        <dbReference type="EMBL" id="TYT25106.1"/>
    </source>
</evidence>
<name>A0A5D4XKC0_9GAMM</name>
<organism evidence="3 4">
    <name type="scientific">Luteimonas viscosa</name>
    <dbReference type="NCBI Taxonomy" id="1132694"/>
    <lineage>
        <taxon>Bacteria</taxon>
        <taxon>Pseudomonadati</taxon>
        <taxon>Pseudomonadota</taxon>
        <taxon>Gammaproteobacteria</taxon>
        <taxon>Lysobacterales</taxon>
        <taxon>Lysobacteraceae</taxon>
        <taxon>Luteimonas</taxon>
    </lineage>
</organism>
<dbReference type="Gene3D" id="3.30.300.20">
    <property type="match status" value="1"/>
</dbReference>
<comment type="function">
    <text evidence="2">One of several proteins that assist in the late maturation steps of the functional core of the 30S ribosomal subunit. Associates with free 30S ribosomal subunits (but not with 30S subunits that are part of 70S ribosomes or polysomes). Required for efficient processing of 16S rRNA. May interact with the 5'-terminal helix region of 16S rRNA.</text>
</comment>
<protein>
    <recommendedName>
        <fullName evidence="2">Ribosome-binding factor A</fullName>
    </recommendedName>
</protein>
<dbReference type="HAMAP" id="MF_00003">
    <property type="entry name" value="RbfA"/>
    <property type="match status" value="1"/>
</dbReference>
<accession>A0A5D4XKC0</accession>
<comment type="subunit">
    <text evidence="2">Monomer. Binds 30S ribosomal subunits, but not 50S ribosomal subunits or 70S ribosomes.</text>
</comment>
<gene>
    <name evidence="2 3" type="primary">rbfA</name>
    <name evidence="3" type="ORF">FZO89_01795</name>
</gene>
<keyword evidence="4" id="KW-1185">Reference proteome</keyword>
<proteinExistence type="inferred from homology"/>
<dbReference type="GO" id="GO:0030490">
    <property type="term" value="P:maturation of SSU-rRNA"/>
    <property type="evidence" value="ECO:0007669"/>
    <property type="project" value="UniProtKB-UniRule"/>
</dbReference>
<dbReference type="PROSITE" id="PS01319">
    <property type="entry name" value="RBFA"/>
    <property type="match status" value="1"/>
</dbReference>
<evidence type="ECO:0000313" key="4">
    <source>
        <dbReference type="Proteomes" id="UP000324973"/>
    </source>
</evidence>
<keyword evidence="1 2" id="KW-0690">Ribosome biogenesis</keyword>
<dbReference type="InterPro" id="IPR015946">
    <property type="entry name" value="KH_dom-like_a/b"/>
</dbReference>
<dbReference type="AlphaFoldDB" id="A0A5D4XKC0"/>